<keyword evidence="3 6" id="KW-0694">RNA-binding</keyword>
<dbReference type="GO" id="GO:0006353">
    <property type="term" value="P:DNA-templated transcription termination"/>
    <property type="evidence" value="ECO:0007669"/>
    <property type="project" value="UniProtKB-UniRule"/>
</dbReference>
<keyword evidence="2 6" id="KW-0889">Transcription antitermination</keyword>
<dbReference type="Gene3D" id="1.10.940.10">
    <property type="entry name" value="NusB-like"/>
    <property type="match status" value="1"/>
</dbReference>
<proteinExistence type="inferred from homology"/>
<dbReference type="NCBIfam" id="TIGR01951">
    <property type="entry name" value="nusB"/>
    <property type="match status" value="1"/>
</dbReference>
<evidence type="ECO:0000256" key="5">
    <source>
        <dbReference type="ARBA" id="ARBA00023163"/>
    </source>
</evidence>
<dbReference type="InterPro" id="IPR011605">
    <property type="entry name" value="NusB_fam"/>
</dbReference>
<dbReference type="AlphaFoldDB" id="A0A1H1BIF7"/>
<comment type="function">
    <text evidence="6">Involved in transcription antitermination. Required for transcription of ribosomal RNA (rRNA) genes. Binds specifically to the boxA antiterminator sequence of the ribosomal RNA (rrn) operons.</text>
</comment>
<accession>A0A1H1BIF7</accession>
<evidence type="ECO:0000256" key="3">
    <source>
        <dbReference type="ARBA" id="ARBA00022884"/>
    </source>
</evidence>
<evidence type="ECO:0000256" key="1">
    <source>
        <dbReference type="ARBA" id="ARBA00005952"/>
    </source>
</evidence>
<name>A0A1H1BIF7_9BACI</name>
<dbReference type="PANTHER" id="PTHR11078">
    <property type="entry name" value="N UTILIZATION SUBSTANCE PROTEIN B-RELATED"/>
    <property type="match status" value="1"/>
</dbReference>
<gene>
    <name evidence="6" type="primary">nusB</name>
    <name evidence="8" type="ORF">SAMN05216231_1766</name>
</gene>
<dbReference type="GO" id="GO:0031564">
    <property type="term" value="P:transcription antitermination"/>
    <property type="evidence" value="ECO:0007669"/>
    <property type="project" value="UniProtKB-KW"/>
</dbReference>
<dbReference type="GO" id="GO:0005829">
    <property type="term" value="C:cytosol"/>
    <property type="evidence" value="ECO:0007669"/>
    <property type="project" value="TreeGrafter"/>
</dbReference>
<protein>
    <recommendedName>
        <fullName evidence="6">Transcription antitermination protein NusB</fullName>
    </recommendedName>
    <alternativeName>
        <fullName evidence="6">Antitermination factor NusB</fullName>
    </alternativeName>
</protein>
<evidence type="ECO:0000256" key="2">
    <source>
        <dbReference type="ARBA" id="ARBA00022814"/>
    </source>
</evidence>
<sequence>MNRHTAREKAFQVLFQLDINDNNPDKAVEEHLETLEIDAFLMGLVQGVTKNKTAIDDIISYHLENWTIDRIASVEKTILRIAILEINYIDDIPTNVSINEAVELANMYGDEKSGKFVNGVLSKIIA</sequence>
<dbReference type="EMBL" id="FNKD01000002">
    <property type="protein sequence ID" value="SDQ51550.1"/>
    <property type="molecule type" value="Genomic_DNA"/>
</dbReference>
<evidence type="ECO:0000313" key="9">
    <source>
        <dbReference type="Proteomes" id="UP000199444"/>
    </source>
</evidence>
<dbReference type="HAMAP" id="MF_00073">
    <property type="entry name" value="NusB"/>
    <property type="match status" value="1"/>
</dbReference>
<dbReference type="InterPro" id="IPR035926">
    <property type="entry name" value="NusB-like_sf"/>
</dbReference>
<dbReference type="RefSeq" id="WP_092492608.1">
    <property type="nucleotide sequence ID" value="NZ_FNKD01000002.1"/>
</dbReference>
<dbReference type="PANTHER" id="PTHR11078:SF3">
    <property type="entry name" value="ANTITERMINATION NUSB DOMAIN-CONTAINING PROTEIN"/>
    <property type="match status" value="1"/>
</dbReference>
<reference evidence="8 9" key="1">
    <citation type="submission" date="2016-10" db="EMBL/GenBank/DDBJ databases">
        <authorList>
            <person name="de Groot N.N."/>
        </authorList>
    </citation>
    <scope>NUCLEOTIDE SEQUENCE [LARGE SCALE GENOMIC DNA]</scope>
    <source>
        <strain evidence="8 9">CGMCC 1.10449</strain>
    </source>
</reference>
<keyword evidence="4 6" id="KW-0805">Transcription regulation</keyword>
<dbReference type="SUPFAM" id="SSF48013">
    <property type="entry name" value="NusB-like"/>
    <property type="match status" value="1"/>
</dbReference>
<evidence type="ECO:0000259" key="7">
    <source>
        <dbReference type="Pfam" id="PF01029"/>
    </source>
</evidence>
<dbReference type="InterPro" id="IPR006027">
    <property type="entry name" value="NusB_RsmB_TIM44"/>
</dbReference>
<evidence type="ECO:0000313" key="8">
    <source>
        <dbReference type="EMBL" id="SDQ51550.1"/>
    </source>
</evidence>
<evidence type="ECO:0000256" key="6">
    <source>
        <dbReference type="HAMAP-Rule" id="MF_00073"/>
    </source>
</evidence>
<dbReference type="GO" id="GO:0003723">
    <property type="term" value="F:RNA binding"/>
    <property type="evidence" value="ECO:0007669"/>
    <property type="project" value="UniProtKB-UniRule"/>
</dbReference>
<organism evidence="8 9">
    <name type="scientific">Virgibacillus salinus</name>
    <dbReference type="NCBI Taxonomy" id="553311"/>
    <lineage>
        <taxon>Bacteria</taxon>
        <taxon>Bacillati</taxon>
        <taxon>Bacillota</taxon>
        <taxon>Bacilli</taxon>
        <taxon>Bacillales</taxon>
        <taxon>Bacillaceae</taxon>
        <taxon>Virgibacillus</taxon>
    </lineage>
</organism>
<evidence type="ECO:0000256" key="4">
    <source>
        <dbReference type="ARBA" id="ARBA00023015"/>
    </source>
</evidence>
<keyword evidence="9" id="KW-1185">Reference proteome</keyword>
<dbReference type="Pfam" id="PF01029">
    <property type="entry name" value="NusB"/>
    <property type="match status" value="1"/>
</dbReference>
<feature type="domain" description="NusB/RsmB/TIM44" evidence="7">
    <location>
        <begin position="4"/>
        <end position="125"/>
    </location>
</feature>
<dbReference type="STRING" id="553311.SAMN05216231_1766"/>
<dbReference type="Proteomes" id="UP000199444">
    <property type="component" value="Unassembled WGS sequence"/>
</dbReference>
<comment type="similarity">
    <text evidence="1 6">Belongs to the NusB family.</text>
</comment>
<keyword evidence="5 6" id="KW-0804">Transcription</keyword>